<dbReference type="InterPro" id="IPR003599">
    <property type="entry name" value="Ig_sub"/>
</dbReference>
<dbReference type="SMART" id="SM00409">
    <property type="entry name" value="IG"/>
    <property type="match status" value="1"/>
</dbReference>
<dbReference type="PANTHER" id="PTHR15193">
    <property type="entry name" value="CD83 ANTIGEN"/>
    <property type="match status" value="1"/>
</dbReference>
<dbReference type="SMART" id="SM00408">
    <property type="entry name" value="IGc2"/>
    <property type="match status" value="1"/>
</dbReference>
<dbReference type="PROSITE" id="PS50835">
    <property type="entry name" value="IG_LIKE"/>
    <property type="match status" value="1"/>
</dbReference>
<evidence type="ECO:0000313" key="4">
    <source>
        <dbReference type="Proteomes" id="UP000261500"/>
    </source>
</evidence>
<keyword evidence="1" id="KW-1133">Transmembrane helix</keyword>
<proteinExistence type="predicted"/>
<dbReference type="Pfam" id="PF07686">
    <property type="entry name" value="V-set"/>
    <property type="match status" value="1"/>
</dbReference>
<accession>A0A3B3TU55</accession>
<dbReference type="SUPFAM" id="SSF48726">
    <property type="entry name" value="Immunoglobulin"/>
    <property type="match status" value="1"/>
</dbReference>
<reference evidence="3" key="2">
    <citation type="submission" date="2025-09" db="UniProtKB">
        <authorList>
            <consortium name="Ensembl"/>
        </authorList>
    </citation>
    <scope>IDENTIFICATION</scope>
</reference>
<feature type="domain" description="Ig-like" evidence="2">
    <location>
        <begin position="20"/>
        <end position="122"/>
    </location>
</feature>
<dbReference type="InterPro" id="IPR013106">
    <property type="entry name" value="Ig_V-set"/>
</dbReference>
<reference evidence="3" key="1">
    <citation type="submission" date="2025-08" db="UniProtKB">
        <authorList>
            <consortium name="Ensembl"/>
        </authorList>
    </citation>
    <scope>IDENTIFICATION</scope>
</reference>
<evidence type="ECO:0000256" key="1">
    <source>
        <dbReference type="SAM" id="Phobius"/>
    </source>
</evidence>
<dbReference type="Gene3D" id="2.60.40.10">
    <property type="entry name" value="Immunoglobulins"/>
    <property type="match status" value="1"/>
</dbReference>
<evidence type="ECO:0000313" key="3">
    <source>
        <dbReference type="Ensembl" id="ENSPLAP00000004112.1"/>
    </source>
</evidence>
<dbReference type="InterPro" id="IPR003598">
    <property type="entry name" value="Ig_sub2"/>
</dbReference>
<organism evidence="3 4">
    <name type="scientific">Poecilia latipinna</name>
    <name type="common">sailfin molly</name>
    <dbReference type="NCBI Taxonomy" id="48699"/>
    <lineage>
        <taxon>Eukaryota</taxon>
        <taxon>Metazoa</taxon>
        <taxon>Chordata</taxon>
        <taxon>Craniata</taxon>
        <taxon>Vertebrata</taxon>
        <taxon>Euteleostomi</taxon>
        <taxon>Actinopterygii</taxon>
        <taxon>Neopterygii</taxon>
        <taxon>Teleostei</taxon>
        <taxon>Neoteleostei</taxon>
        <taxon>Acanthomorphata</taxon>
        <taxon>Ovalentaria</taxon>
        <taxon>Atherinomorphae</taxon>
        <taxon>Cyprinodontiformes</taxon>
        <taxon>Poeciliidae</taxon>
        <taxon>Poeciliinae</taxon>
        <taxon>Poecilia</taxon>
    </lineage>
</organism>
<dbReference type="GeneTree" id="ENSGT00990000203733"/>
<sequence>MLKIVFSEKLCCFDCFCLLPQLLLVHHTTQTHSEEKRCNEDATLKCPVFSTEDFFSLTWYKGDTPIIRRRKGQTQPSNFSRDVDFGENLSLFLPKVKPEDSGTYKCDIRANVGQRNKEGFVHLKVNDTECVTPTEPTPTVLNLTRSNQICPVEDFPFMWTAAGYLTVAFVKVLLSLISIQTIRVVSSRHQENILRG</sequence>
<dbReference type="AlphaFoldDB" id="A0A3B3TU55"/>
<dbReference type="PANTHER" id="PTHR15193:SF2">
    <property type="match status" value="1"/>
</dbReference>
<protein>
    <submittedName>
        <fullName evidence="3">Si:dkey-109a10.2</fullName>
    </submittedName>
</protein>
<keyword evidence="4" id="KW-1185">Reference proteome</keyword>
<evidence type="ECO:0000259" key="2">
    <source>
        <dbReference type="PROSITE" id="PS50835"/>
    </source>
</evidence>
<dbReference type="Proteomes" id="UP000261500">
    <property type="component" value="Unplaced"/>
</dbReference>
<feature type="transmembrane region" description="Helical" evidence="1">
    <location>
        <begin position="157"/>
        <end position="179"/>
    </location>
</feature>
<keyword evidence="1" id="KW-0472">Membrane</keyword>
<dbReference type="Ensembl" id="ENSPLAT00000010192.1">
    <property type="protein sequence ID" value="ENSPLAP00000004112.1"/>
    <property type="gene ID" value="ENSPLAG00000005731.1"/>
</dbReference>
<dbReference type="InterPro" id="IPR013783">
    <property type="entry name" value="Ig-like_fold"/>
</dbReference>
<name>A0A3B3TU55_9TELE</name>
<dbReference type="InterPro" id="IPR007110">
    <property type="entry name" value="Ig-like_dom"/>
</dbReference>
<dbReference type="CDD" id="cd00096">
    <property type="entry name" value="Ig"/>
    <property type="match status" value="1"/>
</dbReference>
<dbReference type="InterPro" id="IPR036179">
    <property type="entry name" value="Ig-like_dom_sf"/>
</dbReference>
<keyword evidence="1" id="KW-0812">Transmembrane</keyword>